<organism evidence="2 3">
    <name type="scientific">Rhodococcus rhodochrous</name>
    <dbReference type="NCBI Taxonomy" id="1829"/>
    <lineage>
        <taxon>Bacteria</taxon>
        <taxon>Bacillati</taxon>
        <taxon>Actinomycetota</taxon>
        <taxon>Actinomycetes</taxon>
        <taxon>Mycobacteriales</taxon>
        <taxon>Nocardiaceae</taxon>
        <taxon>Rhodococcus</taxon>
    </lineage>
</organism>
<feature type="transmembrane region" description="Helical" evidence="1">
    <location>
        <begin position="124"/>
        <end position="145"/>
    </location>
</feature>
<keyword evidence="1" id="KW-1133">Transmembrane helix</keyword>
<dbReference type="RefSeq" id="WP_265572847.1">
    <property type="nucleotide sequence ID" value="NZ_CP083976.1"/>
</dbReference>
<keyword evidence="1" id="KW-0472">Membrane</keyword>
<sequence>MSADCRGKWGAVGSDSVVAERGVVTVFASIIVSALLWSVALTRLRRWRNSRSVLTLGTAVVFIFMALHTTVNLGAVDRLISEAVGVANATSAVKHGIFFGICLGASIIIVALRVPDVDRQRRWIAPLSVGATAATAVAVALFFSAEDAPQATDGYQFDELYVHLPGYAESAAFVMGVAAVLCTVITVVVLLGWDLGTPSGRGLAILACGVAVLASYAWIRGGYIVAARLGWVETSTYALDLTTQLALIGAVLTTLGLLWSSIEGIFRSQKQRRDFAELYTVVVKERWPGVVRDSWTSFDPSRRTADRASEVLDALSMQADADKLPEHGSPATPESVARWVDTGESGGIGIDGLRPPGGFDAVKWVRAVGRAFEDLRARGEAEMQK</sequence>
<feature type="transmembrane region" description="Helical" evidence="1">
    <location>
        <begin position="22"/>
        <end position="41"/>
    </location>
</feature>
<feature type="transmembrane region" description="Helical" evidence="1">
    <location>
        <begin position="53"/>
        <end position="75"/>
    </location>
</feature>
<gene>
    <name evidence="2" type="ORF">KUM34_029210</name>
</gene>
<keyword evidence="1" id="KW-0812">Transmembrane</keyword>
<geneLocation type="plasmid" evidence="2 3">
    <name>pGD02.2.2</name>
</geneLocation>
<evidence type="ECO:0000313" key="2">
    <source>
        <dbReference type="EMBL" id="UZF48455.1"/>
    </source>
</evidence>
<feature type="transmembrane region" description="Helical" evidence="1">
    <location>
        <begin position="170"/>
        <end position="191"/>
    </location>
</feature>
<protein>
    <submittedName>
        <fullName evidence="2">Uncharacterized protein</fullName>
    </submittedName>
</protein>
<evidence type="ECO:0000256" key="1">
    <source>
        <dbReference type="SAM" id="Phobius"/>
    </source>
</evidence>
<proteinExistence type="predicted"/>
<keyword evidence="2" id="KW-0614">Plasmid</keyword>
<feature type="transmembrane region" description="Helical" evidence="1">
    <location>
        <begin position="95"/>
        <end position="112"/>
    </location>
</feature>
<dbReference type="AlphaFoldDB" id="A0AA47AEM9"/>
<name>A0AA47AEM9_RHORH</name>
<feature type="transmembrane region" description="Helical" evidence="1">
    <location>
        <begin position="245"/>
        <end position="266"/>
    </location>
</feature>
<dbReference type="Proteomes" id="UP001162740">
    <property type="component" value="Plasmid pGD02.2.2"/>
</dbReference>
<dbReference type="EMBL" id="CP083976">
    <property type="protein sequence ID" value="UZF48455.1"/>
    <property type="molecule type" value="Genomic_DNA"/>
</dbReference>
<feature type="transmembrane region" description="Helical" evidence="1">
    <location>
        <begin position="203"/>
        <end position="225"/>
    </location>
</feature>
<evidence type="ECO:0000313" key="3">
    <source>
        <dbReference type="Proteomes" id="UP001162740"/>
    </source>
</evidence>
<accession>A0AA47AEM9</accession>
<reference evidence="2 3" key="1">
    <citation type="journal article" date="2021" name="Front. Microbiol.">
        <title>Bacterial Transformation of Aromatic Monomers in Softwood Black Liquor.</title>
        <authorList>
            <person name="Navas L.E."/>
            <person name="Dexter G."/>
            <person name="Liu J."/>
            <person name="Levy-Booth D."/>
            <person name="Cho M."/>
            <person name="Jang S.K."/>
            <person name="Mansfield S.D."/>
            <person name="Renneckar S."/>
            <person name="Mohn W.W."/>
            <person name="Eltis L.D."/>
        </authorList>
    </citation>
    <scope>NUCLEOTIDE SEQUENCE [LARGE SCALE GENOMIC DNA]</scope>
    <source>
        <strain evidence="2 3">GD02</strain>
    </source>
</reference>